<protein>
    <submittedName>
        <fullName evidence="1">Uncharacterized protein</fullName>
    </submittedName>
</protein>
<sequence length="42" mass="4510">MHHRLAIAKPNAAEMPRIKNMVNASAAVAVWEAAGETRLVSP</sequence>
<reference evidence="1 2" key="1">
    <citation type="journal article" date="2013" name="Mar. Genomics">
        <title>Expression of sulfatases in Rhodopirellula baltica and the diversity of sulfatases in the genus Rhodopirellula.</title>
        <authorList>
            <person name="Wegner C.E."/>
            <person name="Richter-Heitmann T."/>
            <person name="Klindworth A."/>
            <person name="Klockow C."/>
            <person name="Richter M."/>
            <person name="Achstetter T."/>
            <person name="Glockner F.O."/>
            <person name="Harder J."/>
        </authorList>
    </citation>
    <scope>NUCLEOTIDE SEQUENCE [LARGE SCALE GENOMIC DNA]</scope>
    <source>
        <strain evidence="1 2">SM41</strain>
    </source>
</reference>
<dbReference type="EMBL" id="ANOH01000095">
    <property type="protein sequence ID" value="EMI57347.1"/>
    <property type="molecule type" value="Genomic_DNA"/>
</dbReference>
<organism evidence="1 2">
    <name type="scientific">Rhodopirellula sallentina SM41</name>
    <dbReference type="NCBI Taxonomy" id="1263870"/>
    <lineage>
        <taxon>Bacteria</taxon>
        <taxon>Pseudomonadati</taxon>
        <taxon>Planctomycetota</taxon>
        <taxon>Planctomycetia</taxon>
        <taxon>Pirellulales</taxon>
        <taxon>Pirellulaceae</taxon>
        <taxon>Rhodopirellula</taxon>
    </lineage>
</organism>
<dbReference type="Proteomes" id="UP000011885">
    <property type="component" value="Unassembled WGS sequence"/>
</dbReference>
<proteinExistence type="predicted"/>
<dbReference type="AlphaFoldDB" id="M5U787"/>
<comment type="caution">
    <text evidence="1">The sequence shown here is derived from an EMBL/GenBank/DDBJ whole genome shotgun (WGS) entry which is preliminary data.</text>
</comment>
<gene>
    <name evidence="1" type="ORF">RSSM_01188</name>
</gene>
<name>M5U787_9BACT</name>
<evidence type="ECO:0000313" key="2">
    <source>
        <dbReference type="Proteomes" id="UP000011885"/>
    </source>
</evidence>
<evidence type="ECO:0000313" key="1">
    <source>
        <dbReference type="EMBL" id="EMI57347.1"/>
    </source>
</evidence>
<dbReference type="PATRIC" id="fig|1263870.3.peg.1284"/>
<keyword evidence="2" id="KW-1185">Reference proteome</keyword>
<accession>M5U787</accession>